<evidence type="ECO:0000313" key="1">
    <source>
        <dbReference type="EMBL" id="SVA13541.1"/>
    </source>
</evidence>
<accession>A0A381TDH0</accession>
<organism evidence="1">
    <name type="scientific">marine metagenome</name>
    <dbReference type="NCBI Taxonomy" id="408172"/>
    <lineage>
        <taxon>unclassified sequences</taxon>
        <taxon>metagenomes</taxon>
        <taxon>ecological metagenomes</taxon>
    </lineage>
</organism>
<dbReference type="EMBL" id="UINC01004332">
    <property type="protein sequence ID" value="SVA13541.1"/>
    <property type="molecule type" value="Genomic_DNA"/>
</dbReference>
<dbReference type="AlphaFoldDB" id="A0A381TDH0"/>
<sequence length="95" mass="11187">MDLSQFKESLNKSRPNGLTKLLEALWYDGSGDWEKAHEITQEIHSENAAEVHAYLHRKEGDKWNANYWYERAHKPFCDATLDKEWQALVKKLLVN</sequence>
<proteinExistence type="predicted"/>
<name>A0A381TDH0_9ZZZZ</name>
<reference evidence="1" key="1">
    <citation type="submission" date="2018-05" db="EMBL/GenBank/DDBJ databases">
        <authorList>
            <person name="Lanie J.A."/>
            <person name="Ng W.-L."/>
            <person name="Kazmierczak K.M."/>
            <person name="Andrzejewski T.M."/>
            <person name="Davidsen T.M."/>
            <person name="Wayne K.J."/>
            <person name="Tettelin H."/>
            <person name="Glass J.I."/>
            <person name="Rusch D."/>
            <person name="Podicherti R."/>
            <person name="Tsui H.-C.T."/>
            <person name="Winkler M.E."/>
        </authorList>
    </citation>
    <scope>NUCLEOTIDE SEQUENCE</scope>
</reference>
<protein>
    <submittedName>
        <fullName evidence="1">Uncharacterized protein</fullName>
    </submittedName>
</protein>
<gene>
    <name evidence="1" type="ORF">METZ01_LOCUS66395</name>
</gene>